<evidence type="ECO:0000313" key="3">
    <source>
        <dbReference type="Proteomes" id="UP001321492"/>
    </source>
</evidence>
<evidence type="ECO:0000313" key="2">
    <source>
        <dbReference type="EMBL" id="MDJ1159595.1"/>
    </source>
</evidence>
<dbReference type="InterPro" id="IPR008995">
    <property type="entry name" value="Mo/tungstate-bd_C_term_dom"/>
</dbReference>
<dbReference type="Proteomes" id="UP001321492">
    <property type="component" value="Unassembled WGS sequence"/>
</dbReference>
<evidence type="ECO:0000259" key="1">
    <source>
        <dbReference type="Pfam" id="PF08402"/>
    </source>
</evidence>
<accession>A0ABT7AKE9</accession>
<dbReference type="Pfam" id="PF08402">
    <property type="entry name" value="TOBE_2"/>
    <property type="match status" value="1"/>
</dbReference>
<organism evidence="2 3">
    <name type="scientific">Chelatococcus albus</name>
    <dbReference type="NCBI Taxonomy" id="3047466"/>
    <lineage>
        <taxon>Bacteria</taxon>
        <taxon>Pseudomonadati</taxon>
        <taxon>Pseudomonadota</taxon>
        <taxon>Alphaproteobacteria</taxon>
        <taxon>Hyphomicrobiales</taxon>
        <taxon>Chelatococcaceae</taxon>
        <taxon>Chelatococcus</taxon>
    </lineage>
</organism>
<sequence>MLSQELRCTRRGETTVRDAAGSEAIPGTVALRSFTGARVQYVVRVAGDVELVAEAPLSSAEADLAPGTAVALSIDPTAVFAMPQHSGGRS</sequence>
<feature type="domain" description="Transport-associated OB type 2" evidence="1">
    <location>
        <begin position="18"/>
        <end position="81"/>
    </location>
</feature>
<dbReference type="InterPro" id="IPR013611">
    <property type="entry name" value="Transp-assoc_OB_typ2"/>
</dbReference>
<gene>
    <name evidence="2" type="ORF">QNA08_15325</name>
</gene>
<dbReference type="EMBL" id="JASJEV010000011">
    <property type="protein sequence ID" value="MDJ1159595.1"/>
    <property type="molecule type" value="Genomic_DNA"/>
</dbReference>
<keyword evidence="3" id="KW-1185">Reference proteome</keyword>
<reference evidence="2 3" key="1">
    <citation type="submission" date="2023-05" db="EMBL/GenBank/DDBJ databases">
        <title>Chelatococcus sp. nov., a moderately thermophilic bacterium isolated from hot spring microbial mat.</title>
        <authorList>
            <person name="Hu C.-J."/>
            <person name="Li W.-J."/>
        </authorList>
    </citation>
    <scope>NUCLEOTIDE SEQUENCE [LARGE SCALE GENOMIC DNA]</scope>
    <source>
        <strain evidence="2 3">SYSU G07232</strain>
    </source>
</reference>
<dbReference type="RefSeq" id="WP_283741690.1">
    <property type="nucleotide sequence ID" value="NZ_JASJEV010000011.1"/>
</dbReference>
<comment type="caution">
    <text evidence="2">The sequence shown here is derived from an EMBL/GenBank/DDBJ whole genome shotgun (WGS) entry which is preliminary data.</text>
</comment>
<protein>
    <submittedName>
        <fullName evidence="2">TOBE domain-containing protein</fullName>
    </submittedName>
</protein>
<proteinExistence type="predicted"/>
<name>A0ABT7AKE9_9HYPH</name>
<dbReference type="SUPFAM" id="SSF50331">
    <property type="entry name" value="MOP-like"/>
    <property type="match status" value="1"/>
</dbReference>